<organism evidence="1 2">
    <name type="scientific">Naganishia adeliensis</name>
    <dbReference type="NCBI Taxonomy" id="92952"/>
    <lineage>
        <taxon>Eukaryota</taxon>
        <taxon>Fungi</taxon>
        <taxon>Dikarya</taxon>
        <taxon>Basidiomycota</taxon>
        <taxon>Agaricomycotina</taxon>
        <taxon>Tremellomycetes</taxon>
        <taxon>Filobasidiales</taxon>
        <taxon>Filobasidiaceae</taxon>
        <taxon>Naganishia</taxon>
    </lineage>
</organism>
<gene>
    <name evidence="1" type="ORF">QFC20_002770</name>
</gene>
<dbReference type="Proteomes" id="UP001230649">
    <property type="component" value="Unassembled WGS sequence"/>
</dbReference>
<accession>A0ACC2WHT5</accession>
<comment type="caution">
    <text evidence="1">The sequence shown here is derived from an EMBL/GenBank/DDBJ whole genome shotgun (WGS) entry which is preliminary data.</text>
</comment>
<protein>
    <submittedName>
        <fullName evidence="1">Uncharacterized protein</fullName>
    </submittedName>
</protein>
<evidence type="ECO:0000313" key="1">
    <source>
        <dbReference type="EMBL" id="KAJ9110729.1"/>
    </source>
</evidence>
<sequence length="495" mass="56635">MTPPVPAKRHQAVQALINVFDWYPSHYSSLERKLLRKLDCSLLVFASLSFFCKYLDQSNITNSYVSGMKEDVGLTGNALNRIVMFWTLFYVIGQIPMIMLQSSCMVPAYSRVTKPWHIYLLRSLLGFMEAPSFGATHFLLGSWYKDEELFKRAGTWFMAGAYKRLNGVHGLAGWRWLFIIDGRPWYMSPEEHQLATDRLPKHQETKAKRLELSVVTETIKKPTWIYIFLIQAHYWTGYMALWLKSEPAKWSIPQIDTLPTMINLIQAFSSWFGTSLAGTLSIWKMFSIPQACMVFSLIVLTVWNVPQGWKFAAFYVGGVSGATSPILYSWLNTQMRDAPESRAFSEWRHDGIRGQIKAEPPYSLVHSHRVDDDTRLCWSNLGSAFDLSDRTSAFLSKRLPFEPRILDSHVRDLPLWFLSYAKVSMSGVLHDRNADALDSSATRSNAVRNDVETTSEQEVEGIEFETPLSSSPVPSKSEELVKEVDNYPAYVVEKR</sequence>
<keyword evidence="2" id="KW-1185">Reference proteome</keyword>
<proteinExistence type="predicted"/>
<name>A0ACC2WHT5_9TREE</name>
<evidence type="ECO:0000313" key="2">
    <source>
        <dbReference type="Proteomes" id="UP001230649"/>
    </source>
</evidence>
<dbReference type="EMBL" id="JASBWS010000022">
    <property type="protein sequence ID" value="KAJ9110729.1"/>
    <property type="molecule type" value="Genomic_DNA"/>
</dbReference>
<reference evidence="1" key="1">
    <citation type="submission" date="2023-04" db="EMBL/GenBank/DDBJ databases">
        <title>Draft Genome sequencing of Naganishia species isolated from polar environments using Oxford Nanopore Technology.</title>
        <authorList>
            <person name="Leo P."/>
            <person name="Venkateswaran K."/>
        </authorList>
    </citation>
    <scope>NUCLEOTIDE SEQUENCE</scope>
    <source>
        <strain evidence="1">MNA-CCFEE 5262</strain>
    </source>
</reference>